<feature type="compositionally biased region" description="Polar residues" evidence="1">
    <location>
        <begin position="68"/>
        <end position="77"/>
    </location>
</feature>
<organism evidence="2 3">
    <name type="scientific">Oedothorax gibbosus</name>
    <dbReference type="NCBI Taxonomy" id="931172"/>
    <lineage>
        <taxon>Eukaryota</taxon>
        <taxon>Metazoa</taxon>
        <taxon>Ecdysozoa</taxon>
        <taxon>Arthropoda</taxon>
        <taxon>Chelicerata</taxon>
        <taxon>Arachnida</taxon>
        <taxon>Araneae</taxon>
        <taxon>Araneomorphae</taxon>
        <taxon>Entelegynae</taxon>
        <taxon>Araneoidea</taxon>
        <taxon>Linyphiidae</taxon>
        <taxon>Erigoninae</taxon>
        <taxon>Oedothorax</taxon>
    </lineage>
</organism>
<comment type="caution">
    <text evidence="2">The sequence shown here is derived from an EMBL/GenBank/DDBJ whole genome shotgun (WGS) entry which is preliminary data.</text>
</comment>
<evidence type="ECO:0000313" key="2">
    <source>
        <dbReference type="EMBL" id="KAG8172354.1"/>
    </source>
</evidence>
<dbReference type="Proteomes" id="UP000827092">
    <property type="component" value="Unassembled WGS sequence"/>
</dbReference>
<gene>
    <name evidence="2" type="ORF">JTE90_024918</name>
</gene>
<name>A0AAV6TKI6_9ARAC</name>
<accession>A0AAV6TKI6</accession>
<evidence type="ECO:0000313" key="3">
    <source>
        <dbReference type="Proteomes" id="UP000827092"/>
    </source>
</evidence>
<keyword evidence="3" id="KW-1185">Reference proteome</keyword>
<dbReference type="EMBL" id="JAFNEN010002801">
    <property type="protein sequence ID" value="KAG8172354.1"/>
    <property type="molecule type" value="Genomic_DNA"/>
</dbReference>
<evidence type="ECO:0000256" key="1">
    <source>
        <dbReference type="SAM" id="MobiDB-lite"/>
    </source>
</evidence>
<proteinExistence type="predicted"/>
<dbReference type="AlphaFoldDB" id="A0AAV6TKI6"/>
<protein>
    <submittedName>
        <fullName evidence="2">Uncharacterized protein</fullName>
    </submittedName>
</protein>
<reference evidence="2 3" key="1">
    <citation type="journal article" date="2022" name="Nat. Ecol. Evol.">
        <title>A masculinizing supergene underlies an exaggerated male reproductive morph in a spider.</title>
        <authorList>
            <person name="Hendrickx F."/>
            <person name="De Corte Z."/>
            <person name="Sonet G."/>
            <person name="Van Belleghem S.M."/>
            <person name="Kostlbacher S."/>
            <person name="Vangestel C."/>
        </authorList>
    </citation>
    <scope>NUCLEOTIDE SEQUENCE [LARGE SCALE GENOMIC DNA]</scope>
    <source>
        <strain evidence="2">W744_W776</strain>
    </source>
</reference>
<feature type="region of interest" description="Disordered" evidence="1">
    <location>
        <begin position="35"/>
        <end position="81"/>
    </location>
</feature>
<sequence length="275" mass="31486">MCCNSSFILYVVPANEPDTIAVLPPSPARIVVSQHPGASAGGPMRTRRWLRPASPTDREAAATARGQARNNSGTRRNPYQRPERLAAHRLQHPETQQNTTNFEHQWRTEFVAQAWHHEPELELREFPEVYRVPAPLRRLGCQFLPDVPSSCRIASPRVHFYTRRAGDKSRDQATQSPIKETRTSFARDECGDMAQLTGLSTFQFCHIRMTLNFSTNLKRLFSSYFIWKWTNTSLSLLHQTSLEENPHEDLNHPTMTNLLTTTKQIFIGKYSNVLT</sequence>